<keyword evidence="17" id="KW-0548">Nucleotidyltransferase</keyword>
<dbReference type="UniPathway" id="UPA00148">
    <property type="reaction ID" value="UER00236"/>
</dbReference>
<evidence type="ECO:0000256" key="5">
    <source>
        <dbReference type="ARBA" id="ARBA00004692"/>
    </source>
</evidence>
<evidence type="ECO:0000256" key="16">
    <source>
        <dbReference type="PIRSR" id="PIRSR006135-2"/>
    </source>
</evidence>
<name>A0A2W7QDI2_9RHOB</name>
<dbReference type="Proteomes" id="UP000249364">
    <property type="component" value="Unassembled WGS sequence"/>
</dbReference>
<organism evidence="17 18">
    <name type="scientific">Roseinatronobacter thiooxidans</name>
    <dbReference type="NCBI Taxonomy" id="121821"/>
    <lineage>
        <taxon>Bacteria</taxon>
        <taxon>Pseudomonadati</taxon>
        <taxon>Pseudomonadota</taxon>
        <taxon>Alphaproteobacteria</taxon>
        <taxon>Rhodobacterales</taxon>
        <taxon>Paracoccaceae</taxon>
        <taxon>Roseinatronobacter</taxon>
    </lineage>
</organism>
<evidence type="ECO:0000256" key="3">
    <source>
        <dbReference type="ARBA" id="ARBA00001522"/>
    </source>
</evidence>
<evidence type="ECO:0000313" key="17">
    <source>
        <dbReference type="EMBL" id="PZX42177.1"/>
    </source>
</evidence>
<dbReference type="EC" id="2.7.1.156" evidence="14"/>
<evidence type="ECO:0000256" key="14">
    <source>
        <dbReference type="PIRNR" id="PIRNR006135"/>
    </source>
</evidence>
<dbReference type="AlphaFoldDB" id="A0A2W7QDI2"/>
<sequence>MSKSILFTGGARSGKSRLAEARTLQFGQPATYIATAEAWDDEMKARIAAHQAQRAGHAWRTHAEPRDLVGALHATDGTPRLVDCLTLWLTNIMLAEQDWQAEGRALIDALAAQTAPVVLVSNEVGMGIVPDNRLARDFRDAAGILNQWVATAADEVHFVAAGLSMRMK</sequence>
<evidence type="ECO:0000313" key="18">
    <source>
        <dbReference type="Proteomes" id="UP000249364"/>
    </source>
</evidence>
<dbReference type="PIRSF" id="PIRSF006135">
    <property type="entry name" value="CobU"/>
    <property type="match status" value="1"/>
</dbReference>
<dbReference type="GO" id="GO:0008820">
    <property type="term" value="F:cobinamide phosphate guanylyltransferase activity"/>
    <property type="evidence" value="ECO:0007669"/>
    <property type="project" value="UniProtKB-UniRule"/>
</dbReference>
<keyword evidence="13 14" id="KW-0342">GTP-binding</keyword>
<comment type="catalytic activity">
    <reaction evidence="1 14">
        <text>adenosylcob(III)inamide + ATP = adenosylcob(III)inamide phosphate + ADP + H(+)</text>
        <dbReference type="Rhea" id="RHEA:15769"/>
        <dbReference type="ChEBI" id="CHEBI:2480"/>
        <dbReference type="ChEBI" id="CHEBI:15378"/>
        <dbReference type="ChEBI" id="CHEBI:30616"/>
        <dbReference type="ChEBI" id="CHEBI:58502"/>
        <dbReference type="ChEBI" id="CHEBI:456216"/>
        <dbReference type="EC" id="2.7.1.156"/>
    </reaction>
</comment>
<evidence type="ECO:0000256" key="4">
    <source>
        <dbReference type="ARBA" id="ARBA00003889"/>
    </source>
</evidence>
<dbReference type="Pfam" id="PF02283">
    <property type="entry name" value="CobU"/>
    <property type="match status" value="1"/>
</dbReference>
<dbReference type="EC" id="2.7.7.62" evidence="14"/>
<evidence type="ECO:0000256" key="7">
    <source>
        <dbReference type="ARBA" id="ARBA00007490"/>
    </source>
</evidence>
<dbReference type="STRING" id="121821.GCA_001870675_00573"/>
<comment type="caution">
    <text evidence="17">The sequence shown here is derived from an EMBL/GenBank/DDBJ whole genome shotgun (WGS) entry which is preliminary data.</text>
</comment>
<comment type="similarity">
    <text evidence="7 14">Belongs to the CobU/CobP family.</text>
</comment>
<protein>
    <recommendedName>
        <fullName evidence="14">Bifunctional adenosylcobalamin biosynthesis protein</fullName>
        <ecNumber evidence="14">2.7.1.156</ecNumber>
        <ecNumber evidence="14">2.7.7.62</ecNumber>
    </recommendedName>
</protein>
<gene>
    <name evidence="17" type="ORF">LY56_02167</name>
</gene>
<accession>A0A2W7QDI2</accession>
<evidence type="ECO:0000256" key="11">
    <source>
        <dbReference type="ARBA" id="ARBA00022777"/>
    </source>
</evidence>
<keyword evidence="10 14" id="KW-0547">Nucleotide-binding</keyword>
<evidence type="ECO:0000256" key="1">
    <source>
        <dbReference type="ARBA" id="ARBA00000312"/>
    </source>
</evidence>
<keyword evidence="11 14" id="KW-0418">Kinase</keyword>
<evidence type="ECO:0000256" key="2">
    <source>
        <dbReference type="ARBA" id="ARBA00000711"/>
    </source>
</evidence>
<evidence type="ECO:0000256" key="15">
    <source>
        <dbReference type="PIRSR" id="PIRSR006135-1"/>
    </source>
</evidence>
<evidence type="ECO:0000256" key="9">
    <source>
        <dbReference type="ARBA" id="ARBA00022679"/>
    </source>
</evidence>
<dbReference type="OrthoDB" id="9788370at2"/>
<comment type="pathway">
    <text evidence="5 14">Cofactor biosynthesis; adenosylcobalamin biosynthesis; adenosylcobalamin from cob(II)yrinate a,c-diamide: step 6/7.</text>
</comment>
<comment type="pathway">
    <text evidence="6 14">Cofactor biosynthesis; adenosylcobalamin biosynthesis; adenosylcobalamin from cob(II)yrinate a,c-diamide: step 5/7.</text>
</comment>
<dbReference type="EMBL" id="QKZQ01000009">
    <property type="protein sequence ID" value="PZX42177.1"/>
    <property type="molecule type" value="Genomic_DNA"/>
</dbReference>
<evidence type="ECO:0000256" key="8">
    <source>
        <dbReference type="ARBA" id="ARBA00022573"/>
    </source>
</evidence>
<dbReference type="InterPro" id="IPR003203">
    <property type="entry name" value="CobU/CobP"/>
</dbReference>
<keyword evidence="18" id="KW-1185">Reference proteome</keyword>
<comment type="catalytic activity">
    <reaction evidence="2 14">
        <text>adenosylcob(III)inamide phosphate + GTP + H(+) = adenosylcob(III)inamide-GDP + diphosphate</text>
        <dbReference type="Rhea" id="RHEA:22712"/>
        <dbReference type="ChEBI" id="CHEBI:15378"/>
        <dbReference type="ChEBI" id="CHEBI:33019"/>
        <dbReference type="ChEBI" id="CHEBI:37565"/>
        <dbReference type="ChEBI" id="CHEBI:58502"/>
        <dbReference type="ChEBI" id="CHEBI:60487"/>
        <dbReference type="EC" id="2.7.7.62"/>
    </reaction>
</comment>
<keyword evidence="12 14" id="KW-0067">ATP-binding</keyword>
<dbReference type="SUPFAM" id="SSF52540">
    <property type="entry name" value="P-loop containing nucleoside triphosphate hydrolases"/>
    <property type="match status" value="1"/>
</dbReference>
<dbReference type="GO" id="GO:0005524">
    <property type="term" value="F:ATP binding"/>
    <property type="evidence" value="ECO:0007669"/>
    <property type="project" value="UniProtKB-UniRule"/>
</dbReference>
<dbReference type="PANTHER" id="PTHR34848">
    <property type="match status" value="1"/>
</dbReference>
<reference evidence="17 18" key="1">
    <citation type="submission" date="2018-06" db="EMBL/GenBank/DDBJ databases">
        <title>Genomic Encyclopedia of Archaeal and Bacterial Type Strains, Phase II (KMG-II): from individual species to whole genera.</title>
        <authorList>
            <person name="Goeker M."/>
        </authorList>
    </citation>
    <scope>NUCLEOTIDE SEQUENCE [LARGE SCALE GENOMIC DNA]</scope>
    <source>
        <strain evidence="17 18">DSM 13087</strain>
    </source>
</reference>
<evidence type="ECO:0000256" key="13">
    <source>
        <dbReference type="ARBA" id="ARBA00023134"/>
    </source>
</evidence>
<evidence type="ECO:0000256" key="6">
    <source>
        <dbReference type="ARBA" id="ARBA00005159"/>
    </source>
</evidence>
<dbReference type="CDD" id="cd00544">
    <property type="entry name" value="CobU"/>
    <property type="match status" value="1"/>
</dbReference>
<dbReference type="Gene3D" id="3.40.50.300">
    <property type="entry name" value="P-loop containing nucleotide triphosphate hydrolases"/>
    <property type="match status" value="1"/>
</dbReference>
<dbReference type="InterPro" id="IPR027417">
    <property type="entry name" value="P-loop_NTPase"/>
</dbReference>
<dbReference type="PANTHER" id="PTHR34848:SF1">
    <property type="entry name" value="BIFUNCTIONAL ADENOSYLCOBALAMIN BIOSYNTHESIS PROTEIN COBU"/>
    <property type="match status" value="1"/>
</dbReference>
<dbReference type="RefSeq" id="WP_071469420.1">
    <property type="nucleotide sequence ID" value="NZ_MEHT01000012.1"/>
</dbReference>
<keyword evidence="8 14" id="KW-0169">Cobalamin biosynthesis</keyword>
<feature type="active site" description="GMP-histidine intermediate" evidence="15">
    <location>
        <position position="50"/>
    </location>
</feature>
<proteinExistence type="inferred from homology"/>
<keyword evidence="9 14" id="KW-0808">Transferase</keyword>
<feature type="binding site" evidence="16">
    <location>
        <position position="83"/>
    </location>
    <ligand>
        <name>GTP</name>
        <dbReference type="ChEBI" id="CHEBI:37565"/>
    </ligand>
</feature>
<comment type="catalytic activity">
    <reaction evidence="3">
        <text>adenosylcob(III)inamide + GTP = adenosylcob(III)inamide phosphate + GDP + H(+)</text>
        <dbReference type="Rhea" id="RHEA:15765"/>
        <dbReference type="ChEBI" id="CHEBI:2480"/>
        <dbReference type="ChEBI" id="CHEBI:15378"/>
        <dbReference type="ChEBI" id="CHEBI:37565"/>
        <dbReference type="ChEBI" id="CHEBI:58189"/>
        <dbReference type="ChEBI" id="CHEBI:58502"/>
        <dbReference type="EC" id="2.7.1.156"/>
    </reaction>
</comment>
<dbReference type="GO" id="GO:0005525">
    <property type="term" value="F:GTP binding"/>
    <property type="evidence" value="ECO:0007669"/>
    <property type="project" value="UniProtKB-UniRule"/>
</dbReference>
<dbReference type="NCBIfam" id="NF004469">
    <property type="entry name" value="PRK05800.1"/>
    <property type="match status" value="1"/>
</dbReference>
<comment type="function">
    <text evidence="4 14">Catalyzes ATP-dependent phosphorylation of adenosylcobinamide and addition of GMP to adenosylcobinamide phosphate.</text>
</comment>
<dbReference type="GO" id="GO:0009236">
    <property type="term" value="P:cobalamin biosynthetic process"/>
    <property type="evidence" value="ECO:0007669"/>
    <property type="project" value="UniProtKB-UniRule"/>
</dbReference>
<evidence type="ECO:0000256" key="10">
    <source>
        <dbReference type="ARBA" id="ARBA00022741"/>
    </source>
</evidence>
<feature type="binding site" evidence="16">
    <location>
        <begin position="9"/>
        <end position="16"/>
    </location>
    <ligand>
        <name>GTP</name>
        <dbReference type="ChEBI" id="CHEBI:37565"/>
    </ligand>
</feature>
<feature type="binding site" evidence="16">
    <location>
        <begin position="34"/>
        <end position="36"/>
    </location>
    <ligand>
        <name>GTP</name>
        <dbReference type="ChEBI" id="CHEBI:37565"/>
    </ligand>
</feature>
<evidence type="ECO:0000256" key="12">
    <source>
        <dbReference type="ARBA" id="ARBA00022840"/>
    </source>
</evidence>
<dbReference type="GO" id="GO:0043752">
    <property type="term" value="F:adenosylcobinamide kinase activity"/>
    <property type="evidence" value="ECO:0007669"/>
    <property type="project" value="UniProtKB-EC"/>
</dbReference>